<dbReference type="InterPro" id="IPR000725">
    <property type="entry name" value="Olfact_rcpt"/>
</dbReference>
<evidence type="ECO:0000256" key="4">
    <source>
        <dbReference type="ARBA" id="ARBA00022725"/>
    </source>
</evidence>
<keyword evidence="9 10" id="KW-0807">Transducer</keyword>
<dbReference type="PANTHER" id="PTHR26450">
    <property type="entry name" value="OLFACTORY RECEPTOR 56B1-RELATED"/>
    <property type="match status" value="1"/>
</dbReference>
<evidence type="ECO:0000256" key="7">
    <source>
        <dbReference type="ARBA" id="ARBA00023136"/>
    </source>
</evidence>
<dbReference type="CDD" id="cd15222">
    <property type="entry name" value="7tmA_OR51-like"/>
    <property type="match status" value="1"/>
</dbReference>
<dbReference type="Ensembl" id="ENSGAGT00000021175.1">
    <property type="protein sequence ID" value="ENSGAGP00000018573.1"/>
    <property type="gene ID" value="ENSGAGG00000013743.1"/>
</dbReference>
<keyword evidence="14" id="KW-1185">Reference proteome</keyword>
<dbReference type="SUPFAM" id="SSF81321">
    <property type="entry name" value="Family A G protein-coupled receptor-like"/>
    <property type="match status" value="1"/>
</dbReference>
<evidence type="ECO:0000256" key="6">
    <source>
        <dbReference type="ARBA" id="ARBA00023040"/>
    </source>
</evidence>
<accession>A0A452HTZ0</accession>
<evidence type="ECO:0000256" key="10">
    <source>
        <dbReference type="RuleBase" id="RU000688"/>
    </source>
</evidence>
<feature type="transmembrane region" description="Helical" evidence="11">
    <location>
        <begin position="242"/>
        <end position="267"/>
    </location>
</feature>
<keyword evidence="2 11" id="KW-0716">Sensory transduction</keyword>
<evidence type="ECO:0000256" key="2">
    <source>
        <dbReference type="ARBA" id="ARBA00022606"/>
    </source>
</evidence>
<reference evidence="13" key="3">
    <citation type="submission" date="2025-09" db="UniProtKB">
        <authorList>
            <consortium name="Ensembl"/>
        </authorList>
    </citation>
    <scope>IDENTIFICATION</scope>
</reference>
<dbReference type="PROSITE" id="PS00237">
    <property type="entry name" value="G_PROTEIN_RECEP_F1_1"/>
    <property type="match status" value="1"/>
</dbReference>
<feature type="domain" description="G-protein coupled receptors family 1 profile" evidence="12">
    <location>
        <begin position="43"/>
        <end position="294"/>
    </location>
</feature>
<evidence type="ECO:0000256" key="3">
    <source>
        <dbReference type="ARBA" id="ARBA00022692"/>
    </source>
</evidence>
<keyword evidence="11" id="KW-1003">Cell membrane</keyword>
<feature type="transmembrane region" description="Helical" evidence="11">
    <location>
        <begin position="143"/>
        <end position="165"/>
    </location>
</feature>
<dbReference type="FunFam" id="1.20.1070.10:FF:000002">
    <property type="entry name" value="Olfactory receptor"/>
    <property type="match status" value="1"/>
</dbReference>
<evidence type="ECO:0000256" key="11">
    <source>
        <dbReference type="RuleBase" id="RU363047"/>
    </source>
</evidence>
<feature type="transmembrane region" description="Helical" evidence="11">
    <location>
        <begin position="104"/>
        <end position="122"/>
    </location>
</feature>
<feature type="transmembrane region" description="Helical" evidence="11">
    <location>
        <begin position="273"/>
        <end position="294"/>
    </location>
</feature>
<evidence type="ECO:0000256" key="5">
    <source>
        <dbReference type="ARBA" id="ARBA00022989"/>
    </source>
</evidence>
<proteinExistence type="inferred from homology"/>
<evidence type="ECO:0000313" key="14">
    <source>
        <dbReference type="Proteomes" id="UP000291020"/>
    </source>
</evidence>
<comment type="similarity">
    <text evidence="10">Belongs to the G-protein coupled receptor 1 family.</text>
</comment>
<dbReference type="Pfam" id="PF13853">
    <property type="entry name" value="7tm_4"/>
    <property type="match status" value="1"/>
</dbReference>
<keyword evidence="7 11" id="KW-0472">Membrane</keyword>
<dbReference type="PROSITE" id="PS50262">
    <property type="entry name" value="G_PROTEIN_RECEP_F1_2"/>
    <property type="match status" value="1"/>
</dbReference>
<evidence type="ECO:0000256" key="1">
    <source>
        <dbReference type="ARBA" id="ARBA00004141"/>
    </source>
</evidence>
<evidence type="ECO:0000259" key="12">
    <source>
        <dbReference type="PROSITE" id="PS50262"/>
    </source>
</evidence>
<dbReference type="InterPro" id="IPR050402">
    <property type="entry name" value="OR51/52/56-like"/>
</dbReference>
<dbReference type="GO" id="GO:0005886">
    <property type="term" value="C:plasma membrane"/>
    <property type="evidence" value="ECO:0007669"/>
    <property type="project" value="UniProtKB-SubCell"/>
</dbReference>
<evidence type="ECO:0000313" key="13">
    <source>
        <dbReference type="Ensembl" id="ENSGAGP00000018573.1"/>
    </source>
</evidence>
<dbReference type="Proteomes" id="UP000291020">
    <property type="component" value="Unassembled WGS sequence"/>
</dbReference>
<sequence>AGPFTVTCFHPATFQLTGFPGQEAVCHWISIAFCVVYITAMVGNCTVLCIIWADRRLHQPMYLLLCMLSVNDLGMSLSTLPTVLSIFCFDVIDVTFDACLAQMFFIHFFSFMESGILLAMSFDRFVAIRDPLRYATILTNPRIVKIGLALVIKSTSMLLPFPFLIKRLPICKGNVLSHTYCLHADIMRLACADTTVNNIYGLFTILITYGLDSVFIILSYVKVLRTVFNIASHEQRLTALNTCASHICAVLLFYVPIIAVSVVHRFGGNAPRVVHILMSYAYLFVPPVLHPIVYSMKTKEIRKRISRIFSRDFM</sequence>
<dbReference type="PRINTS" id="PR00237">
    <property type="entry name" value="GPCRRHODOPSN"/>
</dbReference>
<dbReference type="AlphaFoldDB" id="A0A452HTZ0"/>
<evidence type="ECO:0000256" key="9">
    <source>
        <dbReference type="ARBA" id="ARBA00023224"/>
    </source>
</evidence>
<reference evidence="13" key="2">
    <citation type="submission" date="2025-08" db="UniProtKB">
        <authorList>
            <consortium name="Ensembl"/>
        </authorList>
    </citation>
    <scope>IDENTIFICATION</scope>
</reference>
<organism evidence="13 14">
    <name type="scientific">Gopherus agassizii</name>
    <name type="common">Agassiz's desert tortoise</name>
    <dbReference type="NCBI Taxonomy" id="38772"/>
    <lineage>
        <taxon>Eukaryota</taxon>
        <taxon>Metazoa</taxon>
        <taxon>Chordata</taxon>
        <taxon>Craniata</taxon>
        <taxon>Vertebrata</taxon>
        <taxon>Euteleostomi</taxon>
        <taxon>Archelosauria</taxon>
        <taxon>Testudinata</taxon>
        <taxon>Testudines</taxon>
        <taxon>Cryptodira</taxon>
        <taxon>Durocryptodira</taxon>
        <taxon>Testudinoidea</taxon>
        <taxon>Testudinidae</taxon>
        <taxon>Gopherus</taxon>
    </lineage>
</organism>
<keyword evidence="8 10" id="KW-0675">Receptor</keyword>
<protein>
    <recommendedName>
        <fullName evidence="11">Olfactory receptor</fullName>
    </recommendedName>
</protein>
<keyword evidence="5 11" id="KW-1133">Transmembrane helix</keyword>
<dbReference type="GO" id="GO:0004930">
    <property type="term" value="F:G protein-coupled receptor activity"/>
    <property type="evidence" value="ECO:0007669"/>
    <property type="project" value="UniProtKB-KW"/>
</dbReference>
<dbReference type="InterPro" id="IPR017452">
    <property type="entry name" value="GPCR_Rhodpsn_7TM"/>
</dbReference>
<keyword evidence="6 10" id="KW-0297">G-protein coupled receptor</keyword>
<comment type="subcellular location">
    <subcellularLocation>
        <location evidence="11">Cell membrane</location>
        <topology evidence="11">Multi-pass membrane protein</topology>
    </subcellularLocation>
    <subcellularLocation>
        <location evidence="1">Membrane</location>
        <topology evidence="1">Multi-pass membrane protein</topology>
    </subcellularLocation>
</comment>
<dbReference type="InterPro" id="IPR000276">
    <property type="entry name" value="GPCR_Rhodpsn"/>
</dbReference>
<dbReference type="PANTHER" id="PTHR26450:SF104">
    <property type="entry name" value="OLFACTORY RECEPTOR"/>
    <property type="match status" value="1"/>
</dbReference>
<keyword evidence="4 11" id="KW-0552">Olfaction</keyword>
<dbReference type="GO" id="GO:0004984">
    <property type="term" value="F:olfactory receptor activity"/>
    <property type="evidence" value="ECO:0007669"/>
    <property type="project" value="InterPro"/>
</dbReference>
<dbReference type="SMART" id="SM01381">
    <property type="entry name" value="7TM_GPCR_Srsx"/>
    <property type="match status" value="1"/>
</dbReference>
<reference evidence="14" key="1">
    <citation type="journal article" date="2017" name="PLoS ONE">
        <title>The Agassiz's desert tortoise genome provides a resource for the conservation of a threatened species.</title>
        <authorList>
            <person name="Tollis M."/>
            <person name="DeNardo D.F."/>
            <person name="Cornelius J.A."/>
            <person name="Dolby G.A."/>
            <person name="Edwards T."/>
            <person name="Henen B.T."/>
            <person name="Karl A.E."/>
            <person name="Murphy R.W."/>
            <person name="Kusumi K."/>
        </authorList>
    </citation>
    <scope>NUCLEOTIDE SEQUENCE [LARGE SCALE GENOMIC DNA]</scope>
</reference>
<dbReference type="PRINTS" id="PR00245">
    <property type="entry name" value="OLFACTORYR"/>
</dbReference>
<name>A0A452HTZ0_9SAUR</name>
<dbReference type="Gene3D" id="1.20.1070.10">
    <property type="entry name" value="Rhodopsin 7-helix transmembrane proteins"/>
    <property type="match status" value="1"/>
</dbReference>
<feature type="transmembrane region" description="Helical" evidence="11">
    <location>
        <begin position="199"/>
        <end position="221"/>
    </location>
</feature>
<evidence type="ECO:0000256" key="8">
    <source>
        <dbReference type="ARBA" id="ARBA00023170"/>
    </source>
</evidence>
<feature type="transmembrane region" description="Helical" evidence="11">
    <location>
        <begin position="73"/>
        <end position="92"/>
    </location>
</feature>
<dbReference type="GO" id="GO:0071396">
    <property type="term" value="P:cellular response to lipid"/>
    <property type="evidence" value="ECO:0007669"/>
    <property type="project" value="UniProtKB-ARBA"/>
</dbReference>
<keyword evidence="3 10" id="KW-0812">Transmembrane</keyword>
<dbReference type="STRING" id="38772.ENSGAGP00000018573"/>
<feature type="transmembrane region" description="Helical" evidence="11">
    <location>
        <begin position="28"/>
        <end position="53"/>
    </location>
</feature>